<dbReference type="SUPFAM" id="SSF52317">
    <property type="entry name" value="Class I glutamine amidotransferase-like"/>
    <property type="match status" value="1"/>
</dbReference>
<gene>
    <name evidence="2" type="primary">gatD</name>
    <name evidence="4" type="ORF">COT51_02240</name>
</gene>
<protein>
    <recommendedName>
        <fullName evidence="2">Lipid II isoglutaminyl synthase (glutamine-hydrolyzing) subunit GatD</fullName>
        <ecNumber evidence="2">6.3.5.13</ecNumber>
    </recommendedName>
    <alternativeName>
        <fullName evidence="2">Lipid II isoglutaminyl synthase glutaminase subunit</fullName>
        <ecNumber evidence="2">3.5.1.2</ecNumber>
    </alternativeName>
</protein>
<comment type="subunit">
    <text evidence="2">Forms a heterodimer with MurT.</text>
</comment>
<keyword evidence="2" id="KW-0436">Ligase</keyword>
<dbReference type="InterPro" id="IPR029062">
    <property type="entry name" value="Class_I_gatase-like"/>
</dbReference>
<dbReference type="EC" id="3.5.1.2" evidence="2"/>
<feature type="domain" description="CobB/CobQ-like glutamine amidotransferase" evidence="3">
    <location>
        <begin position="4"/>
        <end position="205"/>
    </location>
</feature>
<comment type="pathway">
    <text evidence="2">Cell wall biogenesis; peptidoglycan biosynthesis.</text>
</comment>
<proteinExistence type="inferred from homology"/>
<dbReference type="GO" id="GO:0140282">
    <property type="term" value="F:carbon-nitrogen ligase activity on lipid II"/>
    <property type="evidence" value="ECO:0007669"/>
    <property type="project" value="UniProtKB-UniRule"/>
</dbReference>
<dbReference type="PROSITE" id="PS51274">
    <property type="entry name" value="GATASE_COBBQ"/>
    <property type="match status" value="1"/>
</dbReference>
<accession>A0A2H0X9G0</accession>
<reference evidence="5" key="1">
    <citation type="submission" date="2017-09" db="EMBL/GenBank/DDBJ databases">
        <title>Depth-based differentiation of microbial function through sediment-hosted aquifers and enrichment of novel symbionts in the deep terrestrial subsurface.</title>
        <authorList>
            <person name="Probst A.J."/>
            <person name="Ladd B."/>
            <person name="Jarett J.K."/>
            <person name="Geller-Mcgrath D.E."/>
            <person name="Sieber C.M.K."/>
            <person name="Emerson J.B."/>
            <person name="Anantharaman K."/>
            <person name="Thomas B.C."/>
            <person name="Malmstrom R."/>
            <person name="Stieglmeier M."/>
            <person name="Klingl A."/>
            <person name="Woyke T."/>
            <person name="Ryan C.M."/>
            <person name="Banfield J.F."/>
        </authorList>
    </citation>
    <scope>NUCLEOTIDE SEQUENCE [LARGE SCALE GENOMIC DNA]</scope>
</reference>
<dbReference type="InterPro" id="IPR011698">
    <property type="entry name" value="GATase_3"/>
</dbReference>
<comment type="catalytic activity">
    <reaction evidence="2">
        <text>L-glutamine + H2O = L-glutamate + NH4(+)</text>
        <dbReference type="Rhea" id="RHEA:15889"/>
        <dbReference type="ChEBI" id="CHEBI:15377"/>
        <dbReference type="ChEBI" id="CHEBI:28938"/>
        <dbReference type="ChEBI" id="CHEBI:29985"/>
        <dbReference type="ChEBI" id="CHEBI:58359"/>
        <dbReference type="EC" id="3.5.1.2"/>
    </reaction>
</comment>
<dbReference type="GO" id="GO:0071555">
    <property type="term" value="P:cell wall organization"/>
    <property type="evidence" value="ECO:0007669"/>
    <property type="project" value="UniProtKB-KW"/>
</dbReference>
<dbReference type="GO" id="GO:0008360">
    <property type="term" value="P:regulation of cell shape"/>
    <property type="evidence" value="ECO:0007669"/>
    <property type="project" value="UniProtKB-KW"/>
</dbReference>
<feature type="binding site" evidence="2">
    <location>
        <position position="131"/>
    </location>
    <ligand>
        <name>substrate</name>
    </ligand>
</feature>
<dbReference type="GO" id="GO:0004359">
    <property type="term" value="F:glutaminase activity"/>
    <property type="evidence" value="ECO:0007669"/>
    <property type="project" value="UniProtKB-UniRule"/>
</dbReference>
<evidence type="ECO:0000259" key="3">
    <source>
        <dbReference type="Pfam" id="PF07685"/>
    </source>
</evidence>
<comment type="catalytic activity">
    <reaction evidence="2">
        <text>beta-D-GlcNAc-(1-&gt;4)-Mur2Ac(oyl-L-Ala-gamma-D-Glu-L-Lys-D-Ala-D-Ala)-di-trans,octa-cis-undecaprenyl diphosphate + L-glutamine + ATP + H2O = beta-D-GlcNAc-(1-&gt;4)-Mur2Ac(oyl-L-Ala-D-isoglutaminyl-L-Lys-D-Ala-D-Ala)-di-trans,octa-cis-undecaprenyl diphosphate + L-glutamate + ADP + phosphate + H(+)</text>
        <dbReference type="Rhea" id="RHEA:57928"/>
        <dbReference type="ChEBI" id="CHEBI:15377"/>
        <dbReference type="ChEBI" id="CHEBI:15378"/>
        <dbReference type="ChEBI" id="CHEBI:29985"/>
        <dbReference type="ChEBI" id="CHEBI:30616"/>
        <dbReference type="ChEBI" id="CHEBI:43474"/>
        <dbReference type="ChEBI" id="CHEBI:58359"/>
        <dbReference type="ChEBI" id="CHEBI:60033"/>
        <dbReference type="ChEBI" id="CHEBI:62233"/>
        <dbReference type="ChEBI" id="CHEBI:456216"/>
        <dbReference type="EC" id="6.3.5.13"/>
    </reaction>
</comment>
<comment type="caution">
    <text evidence="4">The sequence shown here is derived from an EMBL/GenBank/DDBJ whole genome shotgun (WGS) entry which is preliminary data.</text>
</comment>
<evidence type="ECO:0000313" key="5">
    <source>
        <dbReference type="Proteomes" id="UP000231098"/>
    </source>
</evidence>
<dbReference type="AlphaFoldDB" id="A0A2H0X9G0"/>
<comment type="similarity">
    <text evidence="2">Belongs to the CobB/CobQ family. GatD subfamily.</text>
</comment>
<dbReference type="InterPro" id="IPR033949">
    <property type="entry name" value="CobQ_GATase1"/>
</dbReference>
<dbReference type="CDD" id="cd01750">
    <property type="entry name" value="GATase1_CobQ"/>
    <property type="match status" value="1"/>
</dbReference>
<comment type="function">
    <text evidence="2">The lipid II isoglutaminyl synthase complex catalyzes the formation of alpha-D-isoglutamine in the cell wall lipid II stem peptide. The GatD subunit catalyzes the hydrolysis of glutamine to glutamate and ammonia. The resulting ammonia molecule is channeled to the active site of MurT.</text>
</comment>
<dbReference type="Pfam" id="PF07685">
    <property type="entry name" value="GATase_3"/>
    <property type="match status" value="1"/>
</dbReference>
<keyword evidence="4" id="KW-0808">Transferase</keyword>
<evidence type="ECO:0000256" key="1">
    <source>
        <dbReference type="ARBA" id="ARBA00022962"/>
    </source>
</evidence>
<organism evidence="4 5">
    <name type="scientific">candidate division WWE3 bacterium CG08_land_8_20_14_0_20_41_15</name>
    <dbReference type="NCBI Taxonomy" id="1975086"/>
    <lineage>
        <taxon>Bacteria</taxon>
        <taxon>Katanobacteria</taxon>
    </lineage>
</organism>
<keyword evidence="2" id="KW-0573">Peptidoglycan synthesis</keyword>
<sequence length="246" mass="27520">MNLKIGWLYPDLLNLYGDRGNIECLMNRLKWRDISVDLIGISLKDKNNFKEIDILFSGGGPDLSQKLVAEDFLHNKGDYIREFVENDGVGLYICGSFQLLGKYYRPYEGEDLKGLSVFDMYTEHFGLTKPRLVGNVVVSCDIFKDKENTLVGFENHGGRTFLGANLSPLGKVIHGFGNNGEDKTEGAVYKNSIGTYLHGPLLPKNPHLADLLIEKALKKKYGKPVELSGLDDTLEWSAHKNALHLS</sequence>
<dbReference type="Proteomes" id="UP000231098">
    <property type="component" value="Unassembled WGS sequence"/>
</dbReference>
<dbReference type="PANTHER" id="PTHR21343">
    <property type="entry name" value="DETHIOBIOTIN SYNTHETASE"/>
    <property type="match status" value="1"/>
</dbReference>
<feature type="active site" evidence="2">
    <location>
        <position position="198"/>
    </location>
</feature>
<keyword evidence="2" id="KW-0378">Hydrolase</keyword>
<dbReference type="HAMAP" id="MF_02213">
    <property type="entry name" value="Lipid_II_synth_GatD"/>
    <property type="match status" value="1"/>
</dbReference>
<dbReference type="EC" id="6.3.5.13" evidence="2"/>
<keyword evidence="2" id="KW-0133">Cell shape</keyword>
<dbReference type="InterPro" id="IPR043702">
    <property type="entry name" value="Lipid_II_synth_GatD"/>
</dbReference>
<evidence type="ECO:0000313" key="4">
    <source>
        <dbReference type="EMBL" id="PIS21542.1"/>
    </source>
</evidence>
<dbReference type="UniPathway" id="UPA00219"/>
<dbReference type="GO" id="GO:0009236">
    <property type="term" value="P:cobalamin biosynthetic process"/>
    <property type="evidence" value="ECO:0007669"/>
    <property type="project" value="InterPro"/>
</dbReference>
<feature type="active site" description="Nucleophile" evidence="2">
    <location>
        <position position="94"/>
    </location>
</feature>
<keyword evidence="1 2" id="KW-0315">Glutamine amidotransferase</keyword>
<evidence type="ECO:0000256" key="2">
    <source>
        <dbReference type="HAMAP-Rule" id="MF_02213"/>
    </source>
</evidence>
<dbReference type="GO" id="GO:0009252">
    <property type="term" value="P:peptidoglycan biosynthetic process"/>
    <property type="evidence" value="ECO:0007669"/>
    <property type="project" value="UniProtKB-UniRule"/>
</dbReference>
<keyword evidence="2" id="KW-0961">Cell wall biogenesis/degradation</keyword>
<dbReference type="PANTHER" id="PTHR21343:SF9">
    <property type="entry name" value="LIPID II ISOGLUTAMINYL SYNTHASE (GLUTAMINE-HYDROLYZING) SUBUNIT GATD"/>
    <property type="match status" value="1"/>
</dbReference>
<name>A0A2H0X9G0_UNCKA</name>
<dbReference type="GO" id="GO:0016740">
    <property type="term" value="F:transferase activity"/>
    <property type="evidence" value="ECO:0007669"/>
    <property type="project" value="UniProtKB-KW"/>
</dbReference>
<dbReference type="EMBL" id="PEYV01000035">
    <property type="protein sequence ID" value="PIS21542.1"/>
    <property type="molecule type" value="Genomic_DNA"/>
</dbReference>